<dbReference type="Proteomes" id="UP001589810">
    <property type="component" value="Unassembled WGS sequence"/>
</dbReference>
<evidence type="ECO:0000256" key="1">
    <source>
        <dbReference type="ARBA" id="ARBA00023015"/>
    </source>
</evidence>
<keyword evidence="7" id="KW-1185">Reference proteome</keyword>
<name>A0ABV6MRY4_9PSEU</name>
<keyword evidence="1" id="KW-0805">Transcription regulation</keyword>
<feature type="domain" description="HTH tetR-type" evidence="5">
    <location>
        <begin position="5"/>
        <end position="65"/>
    </location>
</feature>
<dbReference type="EMBL" id="JBHLUD010000004">
    <property type="protein sequence ID" value="MFC0543068.1"/>
    <property type="molecule type" value="Genomic_DNA"/>
</dbReference>
<dbReference type="Gene3D" id="1.10.10.60">
    <property type="entry name" value="Homeodomain-like"/>
    <property type="match status" value="1"/>
</dbReference>
<dbReference type="InterPro" id="IPR001647">
    <property type="entry name" value="HTH_TetR"/>
</dbReference>
<dbReference type="PROSITE" id="PS50977">
    <property type="entry name" value="HTH_TETR_2"/>
    <property type="match status" value="1"/>
</dbReference>
<dbReference type="InterPro" id="IPR050109">
    <property type="entry name" value="HTH-type_TetR-like_transc_reg"/>
</dbReference>
<reference evidence="6 7" key="1">
    <citation type="submission" date="2024-09" db="EMBL/GenBank/DDBJ databases">
        <authorList>
            <person name="Sun Q."/>
            <person name="Mori K."/>
        </authorList>
    </citation>
    <scope>NUCLEOTIDE SEQUENCE [LARGE SCALE GENOMIC DNA]</scope>
    <source>
        <strain evidence="6 7">TBRC 1432</strain>
    </source>
</reference>
<keyword evidence="3" id="KW-0804">Transcription</keyword>
<dbReference type="RefSeq" id="WP_379794062.1">
    <property type="nucleotide sequence ID" value="NZ_JBHLUD010000004.1"/>
</dbReference>
<evidence type="ECO:0000313" key="7">
    <source>
        <dbReference type="Proteomes" id="UP001589810"/>
    </source>
</evidence>
<dbReference type="InterPro" id="IPR023772">
    <property type="entry name" value="DNA-bd_HTH_TetR-type_CS"/>
</dbReference>
<organism evidence="6 7">
    <name type="scientific">Kutzneria chonburiensis</name>
    <dbReference type="NCBI Taxonomy" id="1483604"/>
    <lineage>
        <taxon>Bacteria</taxon>
        <taxon>Bacillati</taxon>
        <taxon>Actinomycetota</taxon>
        <taxon>Actinomycetes</taxon>
        <taxon>Pseudonocardiales</taxon>
        <taxon>Pseudonocardiaceae</taxon>
        <taxon>Kutzneria</taxon>
    </lineage>
</organism>
<sequence length="190" mass="20758">MVRGKEREDAILAAVIELVGEVGYAGLTMDAVAGKAQASKATIYRRWRNKAQLVKAALDAYDARQNEAMPDTGELRSDLYAVMGALKERASESYLAMINGLIAASKHDDELAAALREHVANEELSPFLVCLQRAVDRGELRPDADGELVHDVAEGMIMRQLATGTFDEEFIARVVDDVLLVLLEKGGEKK</sequence>
<comment type="caution">
    <text evidence="6">The sequence shown here is derived from an EMBL/GenBank/DDBJ whole genome shotgun (WGS) entry which is preliminary data.</text>
</comment>
<dbReference type="InterPro" id="IPR036271">
    <property type="entry name" value="Tet_transcr_reg_TetR-rel_C_sf"/>
</dbReference>
<evidence type="ECO:0000313" key="6">
    <source>
        <dbReference type="EMBL" id="MFC0543068.1"/>
    </source>
</evidence>
<dbReference type="PROSITE" id="PS01081">
    <property type="entry name" value="HTH_TETR_1"/>
    <property type="match status" value="1"/>
</dbReference>
<keyword evidence="2 4" id="KW-0238">DNA-binding</keyword>
<proteinExistence type="predicted"/>
<evidence type="ECO:0000256" key="3">
    <source>
        <dbReference type="ARBA" id="ARBA00023163"/>
    </source>
</evidence>
<dbReference type="InterPro" id="IPR009057">
    <property type="entry name" value="Homeodomain-like_sf"/>
</dbReference>
<evidence type="ECO:0000256" key="2">
    <source>
        <dbReference type="ARBA" id="ARBA00023125"/>
    </source>
</evidence>
<protein>
    <submittedName>
        <fullName evidence="6">TetR/AcrR family transcriptional regulator</fullName>
    </submittedName>
</protein>
<dbReference type="PANTHER" id="PTHR30055">
    <property type="entry name" value="HTH-TYPE TRANSCRIPTIONAL REGULATOR RUTR"/>
    <property type="match status" value="1"/>
</dbReference>
<dbReference type="PRINTS" id="PR00455">
    <property type="entry name" value="HTHTETR"/>
</dbReference>
<dbReference type="InterPro" id="IPR011075">
    <property type="entry name" value="TetR_C"/>
</dbReference>
<dbReference type="SUPFAM" id="SSF48498">
    <property type="entry name" value="Tetracyclin repressor-like, C-terminal domain"/>
    <property type="match status" value="1"/>
</dbReference>
<feature type="DNA-binding region" description="H-T-H motif" evidence="4">
    <location>
        <begin position="28"/>
        <end position="47"/>
    </location>
</feature>
<dbReference type="Pfam" id="PF16859">
    <property type="entry name" value="TetR_C_11"/>
    <property type="match status" value="1"/>
</dbReference>
<dbReference type="Pfam" id="PF00440">
    <property type="entry name" value="TetR_N"/>
    <property type="match status" value="1"/>
</dbReference>
<accession>A0ABV6MRY4</accession>
<gene>
    <name evidence="6" type="ORF">ACFFH7_16330</name>
</gene>
<dbReference type="PANTHER" id="PTHR30055:SF148">
    <property type="entry name" value="TETR-FAMILY TRANSCRIPTIONAL REGULATOR"/>
    <property type="match status" value="1"/>
</dbReference>
<dbReference type="SUPFAM" id="SSF46689">
    <property type="entry name" value="Homeodomain-like"/>
    <property type="match status" value="1"/>
</dbReference>
<evidence type="ECO:0000259" key="5">
    <source>
        <dbReference type="PROSITE" id="PS50977"/>
    </source>
</evidence>
<dbReference type="Gene3D" id="1.10.357.10">
    <property type="entry name" value="Tetracycline Repressor, domain 2"/>
    <property type="match status" value="1"/>
</dbReference>
<evidence type="ECO:0000256" key="4">
    <source>
        <dbReference type="PROSITE-ProRule" id="PRU00335"/>
    </source>
</evidence>